<dbReference type="Gene3D" id="1.10.760.10">
    <property type="entry name" value="Cytochrome c-like domain"/>
    <property type="match status" value="3"/>
</dbReference>
<evidence type="ECO:0000256" key="6">
    <source>
        <dbReference type="ARBA" id="ARBA00022737"/>
    </source>
</evidence>
<comment type="caution">
    <text evidence="13">The sequence shown here is derived from an EMBL/GenBank/DDBJ whole genome shotgun (WGS) entry which is preliminary data.</text>
</comment>
<dbReference type="AlphaFoldDB" id="A0A7C9UYA9"/>
<dbReference type="InterPro" id="IPR051459">
    <property type="entry name" value="Cytochrome_c-type_DH"/>
</dbReference>
<dbReference type="EMBL" id="JAAIYP010000034">
    <property type="protein sequence ID" value="NFV79755.1"/>
    <property type="molecule type" value="Genomic_DNA"/>
</dbReference>
<dbReference type="InterPro" id="IPR014353">
    <property type="entry name" value="Membr-bd_ADH_cyt_c"/>
</dbReference>
<dbReference type="Pfam" id="PF00034">
    <property type="entry name" value="Cytochrom_C"/>
    <property type="match status" value="3"/>
</dbReference>
<dbReference type="GO" id="GO:0005506">
    <property type="term" value="F:iron ion binding"/>
    <property type="evidence" value="ECO:0007669"/>
    <property type="project" value="InterPro"/>
</dbReference>
<dbReference type="PANTHER" id="PTHR35008:SF8">
    <property type="entry name" value="ALCOHOL DEHYDROGENASE CYTOCHROME C SUBUNIT"/>
    <property type="match status" value="1"/>
</dbReference>
<evidence type="ECO:0000256" key="3">
    <source>
        <dbReference type="ARBA" id="ARBA00022617"/>
    </source>
</evidence>
<evidence type="ECO:0000256" key="10">
    <source>
        <dbReference type="PIRSR" id="PIRSR000018-51"/>
    </source>
</evidence>
<dbReference type="GO" id="GO:0009055">
    <property type="term" value="F:electron transfer activity"/>
    <property type="evidence" value="ECO:0007669"/>
    <property type="project" value="InterPro"/>
</dbReference>
<proteinExistence type="predicted"/>
<keyword evidence="3 9" id="KW-0349">Heme</keyword>
<organism evidence="13 14">
    <name type="scientific">Magnetospirillum aberrantis SpK</name>
    <dbReference type="NCBI Taxonomy" id="908842"/>
    <lineage>
        <taxon>Bacteria</taxon>
        <taxon>Pseudomonadati</taxon>
        <taxon>Pseudomonadota</taxon>
        <taxon>Alphaproteobacteria</taxon>
        <taxon>Rhodospirillales</taxon>
        <taxon>Rhodospirillaceae</taxon>
        <taxon>Magnetospirillum</taxon>
    </lineage>
</organism>
<keyword evidence="14" id="KW-1185">Reference proteome</keyword>
<feature type="domain" description="Cytochrome c" evidence="12">
    <location>
        <begin position="23"/>
        <end position="126"/>
    </location>
</feature>
<reference evidence="13 14" key="1">
    <citation type="submission" date="2020-02" db="EMBL/GenBank/DDBJ databases">
        <authorList>
            <person name="Dziuba M."/>
            <person name="Kuznetsov B."/>
            <person name="Mardanov A."/>
            <person name="Ravin N."/>
            <person name="Grouzdev D."/>
        </authorList>
    </citation>
    <scope>NUCLEOTIDE SEQUENCE [LARGE SCALE GENOMIC DNA]</scope>
    <source>
        <strain evidence="13 14">SpK</strain>
    </source>
</reference>
<dbReference type="GO" id="GO:0005886">
    <property type="term" value="C:plasma membrane"/>
    <property type="evidence" value="ECO:0007669"/>
    <property type="project" value="UniProtKB-SubCell"/>
</dbReference>
<comment type="cofactor">
    <cofactor evidence="9">
        <name>heme c</name>
        <dbReference type="ChEBI" id="CHEBI:61717"/>
    </cofactor>
    <text evidence="9">Binds 3 heme c groups covalently per subunit.</text>
</comment>
<dbReference type="PIRSF" id="PIRSF000018">
    <property type="entry name" value="Mb_ADH_cyt_c"/>
    <property type="match status" value="1"/>
</dbReference>
<feature type="binding site" description="covalent" evidence="9">
    <location>
        <position position="40"/>
    </location>
    <ligand>
        <name>heme c</name>
        <dbReference type="ChEBI" id="CHEBI:61717"/>
        <label>1</label>
    </ligand>
</feature>
<feature type="binding site" description="covalent" evidence="9">
    <location>
        <position position="184"/>
    </location>
    <ligand>
        <name>heme c</name>
        <dbReference type="ChEBI" id="CHEBI:61717"/>
        <label>2</label>
    </ligand>
</feature>
<feature type="chain" id="PRO_5028883081" evidence="11">
    <location>
        <begin position="21"/>
        <end position="422"/>
    </location>
</feature>
<comment type="subcellular location">
    <subcellularLocation>
        <location evidence="1">Cell membrane</location>
    </subcellularLocation>
</comment>
<feature type="binding site" description="axial binding residue" evidence="10">
    <location>
        <position position="188"/>
    </location>
    <ligand>
        <name>heme c</name>
        <dbReference type="ChEBI" id="CHEBI:61717"/>
        <label>2</label>
    </ligand>
    <ligandPart>
        <name>Fe</name>
        <dbReference type="ChEBI" id="CHEBI:18248"/>
    </ligandPart>
</feature>
<sequence length="422" mass="44818">MKRIVLSTAVALLMATSARAETSAVDTGRAIAVAGDCIACHTAPDGKPFAGGLPMETPIGTIYSTNITPDGKTGIGAYSYDDFVRAVRDGVAKDGHQLYPAMPYPSYAKVSDADMRAMYTYFMSGVDAVEQNNRASDIPWPLSIRWPLAVWNAVFVDTAVFQPVAGRDETWNRGAYLVEGLGHCGSCHTPRGIGFQEKAMGFAEGSQFLAGGMIDGWFAKSLRNDKGIGLGDWSEADIVRFLKTGRTDHTAAFGGMTEVISHSTQHMSESDLNAMAVYLKSLSPQSGKGYQPKAGSTTFADLRAGNYAQRGAVAYAEYCQNCHRADGMGAPAIFPALAGNSAVLPDNPASVIRIVLAGGRMPVTADGPFRAFAMPGFARMTDDEVADVATFIRTSWGNNAPAVSAQDVAKARKAYALIPARP</sequence>
<feature type="domain" description="Cytochrome c" evidence="12">
    <location>
        <begin position="306"/>
        <end position="396"/>
    </location>
</feature>
<evidence type="ECO:0000256" key="9">
    <source>
        <dbReference type="PIRSR" id="PIRSR000018-50"/>
    </source>
</evidence>
<feature type="binding site" description="covalent" evidence="9">
    <location>
        <position position="187"/>
    </location>
    <ligand>
        <name>heme c</name>
        <dbReference type="ChEBI" id="CHEBI:61717"/>
        <label>2</label>
    </ligand>
</feature>
<evidence type="ECO:0000256" key="7">
    <source>
        <dbReference type="ARBA" id="ARBA00023004"/>
    </source>
</evidence>
<evidence type="ECO:0000256" key="4">
    <source>
        <dbReference type="ARBA" id="ARBA00022723"/>
    </source>
</evidence>
<evidence type="ECO:0000313" key="13">
    <source>
        <dbReference type="EMBL" id="NFV79755.1"/>
    </source>
</evidence>
<dbReference type="InterPro" id="IPR009056">
    <property type="entry name" value="Cyt_c-like_dom"/>
</dbReference>
<feature type="binding site" description="covalent" evidence="9">
    <location>
        <position position="322"/>
    </location>
    <ligand>
        <name>heme c</name>
        <dbReference type="ChEBI" id="CHEBI:61717"/>
        <label>3</label>
    </ligand>
</feature>
<dbReference type="SUPFAM" id="SSF46626">
    <property type="entry name" value="Cytochrome c"/>
    <property type="match status" value="3"/>
</dbReference>
<evidence type="ECO:0000256" key="1">
    <source>
        <dbReference type="ARBA" id="ARBA00004236"/>
    </source>
</evidence>
<keyword evidence="4 10" id="KW-0479">Metal-binding</keyword>
<evidence type="ECO:0000256" key="5">
    <source>
        <dbReference type="ARBA" id="ARBA00022729"/>
    </source>
</evidence>
<feature type="binding site" description="covalent" evidence="9">
    <location>
        <position position="37"/>
    </location>
    <ligand>
        <name>heme c</name>
        <dbReference type="ChEBI" id="CHEBI:61717"/>
        <label>1</label>
    </ligand>
</feature>
<evidence type="ECO:0000256" key="8">
    <source>
        <dbReference type="ARBA" id="ARBA00023136"/>
    </source>
</evidence>
<name>A0A7C9UYA9_9PROT</name>
<keyword evidence="6" id="KW-0677">Repeat</keyword>
<evidence type="ECO:0000256" key="2">
    <source>
        <dbReference type="ARBA" id="ARBA00022475"/>
    </source>
</evidence>
<accession>A0A7C9UYA9</accession>
<keyword evidence="5 11" id="KW-0732">Signal</keyword>
<dbReference type="PROSITE" id="PS51007">
    <property type="entry name" value="CYTC"/>
    <property type="match status" value="3"/>
</dbReference>
<keyword evidence="2" id="KW-1003">Cell membrane</keyword>
<evidence type="ECO:0000256" key="11">
    <source>
        <dbReference type="SAM" id="SignalP"/>
    </source>
</evidence>
<evidence type="ECO:0000313" key="14">
    <source>
        <dbReference type="Proteomes" id="UP000480684"/>
    </source>
</evidence>
<dbReference type="GO" id="GO:0016614">
    <property type="term" value="F:oxidoreductase activity, acting on CH-OH group of donors"/>
    <property type="evidence" value="ECO:0007669"/>
    <property type="project" value="InterPro"/>
</dbReference>
<feature type="binding site" description="axial binding residue" evidence="10">
    <location>
        <position position="41"/>
    </location>
    <ligand>
        <name>heme c</name>
        <dbReference type="ChEBI" id="CHEBI:61717"/>
        <label>1</label>
    </ligand>
    <ligandPart>
        <name>Fe</name>
        <dbReference type="ChEBI" id="CHEBI:18248"/>
    </ligandPart>
</feature>
<feature type="domain" description="Cytochrome c" evidence="12">
    <location>
        <begin position="169"/>
        <end position="283"/>
    </location>
</feature>
<evidence type="ECO:0000259" key="12">
    <source>
        <dbReference type="PROSITE" id="PS51007"/>
    </source>
</evidence>
<dbReference type="GO" id="GO:0020037">
    <property type="term" value="F:heme binding"/>
    <property type="evidence" value="ECO:0007669"/>
    <property type="project" value="InterPro"/>
</dbReference>
<feature type="binding site" description="axial binding residue" evidence="10">
    <location>
        <position position="323"/>
    </location>
    <ligand>
        <name>heme c</name>
        <dbReference type="ChEBI" id="CHEBI:61717"/>
        <label>3</label>
    </ligand>
    <ligandPart>
        <name>Fe</name>
        <dbReference type="ChEBI" id="CHEBI:18248"/>
    </ligandPart>
</feature>
<keyword evidence="8" id="KW-0472">Membrane</keyword>
<dbReference type="PANTHER" id="PTHR35008">
    <property type="entry name" value="BLL4482 PROTEIN-RELATED"/>
    <property type="match status" value="1"/>
</dbReference>
<dbReference type="RefSeq" id="WP_163676757.1">
    <property type="nucleotide sequence ID" value="NZ_JAAIYP010000034.1"/>
</dbReference>
<dbReference type="InterPro" id="IPR036909">
    <property type="entry name" value="Cyt_c-like_dom_sf"/>
</dbReference>
<dbReference type="Proteomes" id="UP000480684">
    <property type="component" value="Unassembled WGS sequence"/>
</dbReference>
<keyword evidence="7 10" id="KW-0408">Iron</keyword>
<feature type="signal peptide" evidence="11">
    <location>
        <begin position="1"/>
        <end position="20"/>
    </location>
</feature>
<gene>
    <name evidence="13" type="ORF">G4223_06490</name>
</gene>
<protein>
    <submittedName>
        <fullName evidence="13">C-type cytochrome</fullName>
    </submittedName>
</protein>
<feature type="binding site" description="covalent" evidence="9">
    <location>
        <position position="319"/>
    </location>
    <ligand>
        <name>heme c</name>
        <dbReference type="ChEBI" id="CHEBI:61717"/>
        <label>3</label>
    </ligand>
</feature>